<dbReference type="InterPro" id="IPR011146">
    <property type="entry name" value="HIT-like"/>
</dbReference>
<dbReference type="InterPro" id="IPR019808">
    <property type="entry name" value="Histidine_triad_CS"/>
</dbReference>
<dbReference type="FunCoup" id="Q7NM40">
    <property type="interactions" value="306"/>
</dbReference>
<dbReference type="Proteomes" id="UP000000557">
    <property type="component" value="Chromosome"/>
</dbReference>
<proteinExistence type="predicted"/>
<dbReference type="SUPFAM" id="SSF54197">
    <property type="entry name" value="HIT-like"/>
    <property type="match status" value="1"/>
</dbReference>
<accession>Q7NM40</accession>
<reference evidence="5 6" key="1">
    <citation type="journal article" date="2003" name="DNA Res.">
        <title>Complete genome structure of Gloeobacter violaceus PCC 7421, a cyanobacterium that lacks thylakoids.</title>
        <authorList>
            <person name="Nakamura Y."/>
            <person name="Kaneko T."/>
            <person name="Sato S."/>
            <person name="Mimuro M."/>
            <person name="Miyashita H."/>
            <person name="Tsuchiya T."/>
            <person name="Sasamoto S."/>
            <person name="Watanabe A."/>
            <person name="Kawashima K."/>
            <person name="Kishida Y."/>
            <person name="Kiyokawa C."/>
            <person name="Kohara M."/>
            <person name="Matsumoto M."/>
            <person name="Matsuno A."/>
            <person name="Nakazaki N."/>
            <person name="Shimpo S."/>
            <person name="Takeuchi C."/>
            <person name="Yamada M."/>
            <person name="Tabata S."/>
        </authorList>
    </citation>
    <scope>NUCLEOTIDE SEQUENCE [LARGE SCALE GENOMIC DNA]</scope>
    <source>
        <strain evidence="6">ATCC 29082 / PCC 7421</strain>
    </source>
</reference>
<dbReference type="FunFam" id="3.30.428.10:FF:000005">
    <property type="entry name" value="Histidine triad nucleotide-binding protein 1"/>
    <property type="match status" value="1"/>
</dbReference>
<dbReference type="PROSITE" id="PS51084">
    <property type="entry name" value="HIT_2"/>
    <property type="match status" value="1"/>
</dbReference>
<evidence type="ECO:0000256" key="1">
    <source>
        <dbReference type="PIRSR" id="PIRSR601310-1"/>
    </source>
</evidence>
<evidence type="ECO:0000256" key="3">
    <source>
        <dbReference type="PROSITE-ProRule" id="PRU00464"/>
    </source>
</evidence>
<evidence type="ECO:0000313" key="6">
    <source>
        <dbReference type="Proteomes" id="UP000000557"/>
    </source>
</evidence>
<dbReference type="InterPro" id="IPR036265">
    <property type="entry name" value="HIT-like_sf"/>
</dbReference>
<feature type="active site" description="Tele-AMP-histidine intermediate" evidence="1">
    <location>
        <position position="100"/>
    </location>
</feature>
<name>Q7NM40_GLOVI</name>
<feature type="domain" description="HIT" evidence="4">
    <location>
        <begin position="6"/>
        <end position="114"/>
    </location>
</feature>
<dbReference type="EnsemblBacteria" id="BAC88870">
    <property type="protein sequence ID" value="BAC88870"/>
    <property type="gene ID" value="BAC88870"/>
</dbReference>
<evidence type="ECO:0000256" key="2">
    <source>
        <dbReference type="PIRSR" id="PIRSR601310-3"/>
    </source>
</evidence>
<dbReference type="OrthoDB" id="9784774at2"/>
<gene>
    <name evidence="5" type="ordered locus">gll0929</name>
</gene>
<dbReference type="KEGG" id="gvi:gll0929"/>
<dbReference type="PANTHER" id="PTHR23089">
    <property type="entry name" value="HISTIDINE TRIAD HIT PROTEIN"/>
    <property type="match status" value="1"/>
</dbReference>
<sequence>MNTDTVFGKILRREIPAAIVFEDERALAFRDINPQAPVHILVIPKRAIAQLEQVAPEDEALLGHLLYVAVQVARQEGLDSGYRLVVNNGVQGGQTVYHLHVHLLGGRMLAWPPG</sequence>
<dbReference type="InterPro" id="IPR001310">
    <property type="entry name" value="Histidine_triad_HIT"/>
</dbReference>
<keyword evidence="6" id="KW-1185">Reference proteome</keyword>
<dbReference type="Pfam" id="PF01230">
    <property type="entry name" value="HIT"/>
    <property type="match status" value="1"/>
</dbReference>
<dbReference type="GO" id="GO:0005737">
    <property type="term" value="C:cytoplasm"/>
    <property type="evidence" value="ECO:0000318"/>
    <property type="project" value="GO_Central"/>
</dbReference>
<dbReference type="EMBL" id="BA000045">
    <property type="protein sequence ID" value="BAC88870.1"/>
    <property type="molecule type" value="Genomic_DNA"/>
</dbReference>
<protein>
    <submittedName>
        <fullName evidence="5">Protein kinase C inhibitor</fullName>
    </submittedName>
</protein>
<dbReference type="Gene3D" id="3.30.428.10">
    <property type="entry name" value="HIT-like"/>
    <property type="match status" value="1"/>
</dbReference>
<evidence type="ECO:0000313" key="5">
    <source>
        <dbReference type="EMBL" id="BAC88870.1"/>
    </source>
</evidence>
<dbReference type="HOGENOM" id="CLU_056776_8_1_3"/>
<dbReference type="PhylomeDB" id="Q7NM40"/>
<organism evidence="5 6">
    <name type="scientific">Gloeobacter violaceus (strain ATCC 29082 / PCC 7421)</name>
    <dbReference type="NCBI Taxonomy" id="251221"/>
    <lineage>
        <taxon>Bacteria</taxon>
        <taxon>Bacillati</taxon>
        <taxon>Cyanobacteriota</taxon>
        <taxon>Cyanophyceae</taxon>
        <taxon>Gloeobacterales</taxon>
        <taxon>Gloeobacteraceae</taxon>
        <taxon>Gloeobacter</taxon>
    </lineage>
</organism>
<dbReference type="GO" id="GO:0016787">
    <property type="term" value="F:hydrolase activity"/>
    <property type="evidence" value="ECO:0000318"/>
    <property type="project" value="GO_Central"/>
</dbReference>
<dbReference type="RefSeq" id="WP_011140931.1">
    <property type="nucleotide sequence ID" value="NC_005125.1"/>
</dbReference>
<dbReference type="eggNOG" id="COG0537">
    <property type="taxonomic scope" value="Bacteria"/>
</dbReference>
<dbReference type="CDD" id="cd01276">
    <property type="entry name" value="PKCI_related"/>
    <property type="match status" value="1"/>
</dbReference>
<dbReference type="STRING" id="251221.gene:10758407"/>
<evidence type="ECO:0000259" key="4">
    <source>
        <dbReference type="PROSITE" id="PS51084"/>
    </source>
</evidence>
<feature type="short sequence motif" description="Histidine triad motif" evidence="2 3">
    <location>
        <begin position="98"/>
        <end position="102"/>
    </location>
</feature>
<dbReference type="AlphaFoldDB" id="Q7NM40"/>
<reference evidence="5 6" key="2">
    <citation type="journal article" date="2003" name="DNA Res.">
        <title>Complete genome structure of Gloeobacter violaceus PCC 7421, a cyanobacterium that lacks thylakoids (supplement).</title>
        <authorList>
            <person name="Nakamura Y."/>
            <person name="Kaneko T."/>
            <person name="Sato S."/>
            <person name="Mimuro M."/>
            <person name="Miyashita H."/>
            <person name="Tsuchiya T."/>
            <person name="Sasamoto S."/>
            <person name="Watanabe A."/>
            <person name="Kawashima K."/>
            <person name="Kishida Y."/>
            <person name="Kiyokawa C."/>
            <person name="Kohara M."/>
            <person name="Matsumoto M."/>
            <person name="Matsuno A."/>
            <person name="Nakazaki N."/>
            <person name="Shimpo S."/>
            <person name="Takeuchi C."/>
            <person name="Yamada M."/>
            <person name="Tabata S."/>
        </authorList>
    </citation>
    <scope>NUCLEOTIDE SEQUENCE [LARGE SCALE GENOMIC DNA]</scope>
    <source>
        <strain evidence="6">ATCC 29082 / PCC 7421</strain>
    </source>
</reference>
<dbReference type="PROSITE" id="PS00892">
    <property type="entry name" value="HIT_1"/>
    <property type="match status" value="1"/>
</dbReference>
<dbReference type="InParanoid" id="Q7NM40"/>
<dbReference type="PRINTS" id="PR00332">
    <property type="entry name" value="HISTRIAD"/>
</dbReference>